<sequence length="75" mass="8528">MKSLKLSYKPLKVTLILKDKTNLDLKQDLSLAPGTMAKLNKDEYVALSVIHKICEYLDCPIQEVVEFVEDDSKES</sequence>
<evidence type="ECO:0000259" key="1">
    <source>
        <dbReference type="Pfam" id="PF13443"/>
    </source>
</evidence>
<dbReference type="RefSeq" id="WP_041482560.1">
    <property type="nucleotide sequence ID" value="NZ_CP026610.1"/>
</dbReference>
<organism evidence="2 3">
    <name type="scientific">Bacillus velezensis</name>
    <dbReference type="NCBI Taxonomy" id="492670"/>
    <lineage>
        <taxon>Bacteria</taxon>
        <taxon>Bacillati</taxon>
        <taxon>Bacillota</taxon>
        <taxon>Bacilli</taxon>
        <taxon>Bacillales</taxon>
        <taxon>Bacillaceae</taxon>
        <taxon>Bacillus</taxon>
        <taxon>Bacillus amyloliquefaciens group</taxon>
    </lineage>
</organism>
<dbReference type="Pfam" id="PF13443">
    <property type="entry name" value="HTH_26"/>
    <property type="match status" value="1"/>
</dbReference>
<reference evidence="2 3" key="1">
    <citation type="submission" date="2018-06" db="EMBL/GenBank/DDBJ databases">
        <title>Complete Genome Sequence of Bacillus velezensis DSYZ, a Plant Growth-Promoting Rhizobacterium with Antifungal Activity.</title>
        <authorList>
            <person name="Du B."/>
            <person name="Ding Y."/>
            <person name="Liu K."/>
            <person name="Yao L."/>
            <person name="Wang C."/>
            <person name="Li H."/>
            <person name="Liu H."/>
        </authorList>
    </citation>
    <scope>NUCLEOTIDE SEQUENCE [LARGE SCALE GENOMIC DNA]</scope>
    <source>
        <strain evidence="2 3">DSYZ</strain>
    </source>
</reference>
<proteinExistence type="predicted"/>
<dbReference type="Proteomes" id="UP000250069">
    <property type="component" value="Chromosome"/>
</dbReference>
<evidence type="ECO:0000313" key="3">
    <source>
        <dbReference type="Proteomes" id="UP000250069"/>
    </source>
</evidence>
<evidence type="ECO:0000313" key="2">
    <source>
        <dbReference type="EMBL" id="AWX73443.1"/>
    </source>
</evidence>
<dbReference type="InterPro" id="IPR001387">
    <property type="entry name" value="Cro/C1-type_HTH"/>
</dbReference>
<name>A0ABC8DCG1_BACVE</name>
<protein>
    <submittedName>
        <fullName evidence="2">Transcriptional regulator</fullName>
    </submittedName>
</protein>
<gene>
    <name evidence="2" type="ORF">BVDSYZ_16065</name>
</gene>
<accession>A0ABC8DCG1</accession>
<dbReference type="AlphaFoldDB" id="A0ABC8DCG1"/>
<dbReference type="EMBL" id="CP030150">
    <property type="protein sequence ID" value="AWX73443.1"/>
    <property type="molecule type" value="Genomic_DNA"/>
</dbReference>
<feature type="domain" description="HTH cro/C1-type" evidence="1">
    <location>
        <begin position="11"/>
        <end position="70"/>
    </location>
</feature>